<dbReference type="PANTHER" id="PTHR43876:SF10">
    <property type="entry name" value="3-DEMETHOXYUBIQUINOL 3-HYDROXYLASE"/>
    <property type="match status" value="1"/>
</dbReference>
<evidence type="ECO:0000259" key="9">
    <source>
        <dbReference type="Pfam" id="PF01494"/>
    </source>
</evidence>
<evidence type="ECO:0000313" key="10">
    <source>
        <dbReference type="EMBL" id="AWL11490.1"/>
    </source>
</evidence>
<dbReference type="UniPathway" id="UPA00232"/>
<keyword evidence="11" id="KW-1185">Reference proteome</keyword>
<evidence type="ECO:0000256" key="1">
    <source>
        <dbReference type="ARBA" id="ARBA00001974"/>
    </source>
</evidence>
<dbReference type="Proteomes" id="UP000245728">
    <property type="component" value="Chromosome"/>
</dbReference>
<dbReference type="EMBL" id="CP029347">
    <property type="protein sequence ID" value="AWL11490.1"/>
    <property type="molecule type" value="Genomic_DNA"/>
</dbReference>
<dbReference type="GO" id="GO:0008682">
    <property type="term" value="F:3-demethoxyubiquinol 3-hydroxylase activity"/>
    <property type="evidence" value="ECO:0007669"/>
    <property type="project" value="TreeGrafter"/>
</dbReference>
<dbReference type="GO" id="GO:0110142">
    <property type="term" value="C:ubiquinone biosynthesis complex"/>
    <property type="evidence" value="ECO:0007669"/>
    <property type="project" value="UniProtKB-ARBA"/>
</dbReference>
<comment type="pathway">
    <text evidence="2">Cofactor biosynthesis; ubiquinone biosynthesis.</text>
</comment>
<comment type="cofactor">
    <cofactor evidence="1">
        <name>FAD</name>
        <dbReference type="ChEBI" id="CHEBI:57692"/>
    </cofactor>
</comment>
<dbReference type="InterPro" id="IPR051205">
    <property type="entry name" value="UbiH/COQ6_monooxygenase"/>
</dbReference>
<evidence type="ECO:0000256" key="2">
    <source>
        <dbReference type="ARBA" id="ARBA00004749"/>
    </source>
</evidence>
<keyword evidence="6 10" id="KW-0560">Oxidoreductase</keyword>
<comment type="similarity">
    <text evidence="3">Belongs to the UbiH/COQ6 family.</text>
</comment>
<proteinExistence type="inferred from homology"/>
<accession>A0A2S2E2J9</accession>
<evidence type="ECO:0000313" key="11">
    <source>
        <dbReference type="Proteomes" id="UP000245728"/>
    </source>
</evidence>
<evidence type="ECO:0000256" key="5">
    <source>
        <dbReference type="ARBA" id="ARBA00022827"/>
    </source>
</evidence>
<comment type="subunit">
    <text evidence="8">Component of the Ubi complex metabolon, which regroups five ubiquinone biosynthesis proteins (UbiE, UbiF, UbiG, UbiH and UbiI) and two accessory factors (UbiK and the lipid-binding protein UbiJ).</text>
</comment>
<dbReference type="FunFam" id="3.50.50.60:FF:000021">
    <property type="entry name" value="Ubiquinone biosynthesis monooxygenase COQ6"/>
    <property type="match status" value="1"/>
</dbReference>
<dbReference type="InterPro" id="IPR010971">
    <property type="entry name" value="UbiH/COQ6"/>
</dbReference>
<dbReference type="Pfam" id="PF01494">
    <property type="entry name" value="FAD_binding_3"/>
    <property type="match status" value="1"/>
</dbReference>
<name>A0A2S2E2J9_9ALTE</name>
<dbReference type="SUPFAM" id="SSF51905">
    <property type="entry name" value="FAD/NAD(P)-binding domain"/>
    <property type="match status" value="1"/>
</dbReference>
<feature type="domain" description="FAD-binding" evidence="9">
    <location>
        <begin position="6"/>
        <end position="313"/>
    </location>
</feature>
<dbReference type="GO" id="GO:0071949">
    <property type="term" value="F:FAD binding"/>
    <property type="evidence" value="ECO:0007669"/>
    <property type="project" value="InterPro"/>
</dbReference>
<evidence type="ECO:0000256" key="3">
    <source>
        <dbReference type="ARBA" id="ARBA00005349"/>
    </source>
</evidence>
<dbReference type="EC" id="1.14.13.-" evidence="10"/>
<dbReference type="OrthoDB" id="9769565at2"/>
<keyword evidence="5" id="KW-0274">FAD</keyword>
<dbReference type="GO" id="GO:0006744">
    <property type="term" value="P:ubiquinone biosynthetic process"/>
    <property type="evidence" value="ECO:0007669"/>
    <property type="project" value="UniProtKB-UniPathway"/>
</dbReference>
<dbReference type="InterPro" id="IPR036188">
    <property type="entry name" value="FAD/NAD-bd_sf"/>
</dbReference>
<dbReference type="PRINTS" id="PR00420">
    <property type="entry name" value="RNGMNOXGNASE"/>
</dbReference>
<sequence length="388" mass="42643">MGQQFDCVVVGAGMVGAATALGLARQGRSVALVEPAMPETFRASQLPDLRVSAISAASQRLLEELGAWQAIADMRLQPYRRLAVWEEPQARTEFNAVDINRNHLGHIIENRVVQLGLHQALSDYTNVTWFDAGFAELSMGPGQAAVSLNNGELLTAKLVIGADGAQSRVRQAAGIGTTGWQYRQHALAITVKTQDLAQDITWQQFFPSGPRAFLPLFDGYASLVWYDAPETVQRLEQLSHAQLKQAIMETFPDELVDFEVTDKASFPLTRMHAQHYFSGRTVILGDAAHTINPLAGQGVNLGFKDVGTLLSVVDSIELSEADALEKSLRQFAHKRRPDNLLMMTAMDSFYKTFSNDLALMKALRNAALTLAERSGPIKNQVMRYAMGL</sequence>
<dbReference type="Gene3D" id="3.50.50.60">
    <property type="entry name" value="FAD/NAD(P)-binding domain"/>
    <property type="match status" value="2"/>
</dbReference>
<dbReference type="KEGG" id="salh:HMF8227_00997"/>
<evidence type="ECO:0000256" key="4">
    <source>
        <dbReference type="ARBA" id="ARBA00022630"/>
    </source>
</evidence>
<keyword evidence="7" id="KW-0503">Monooxygenase</keyword>
<gene>
    <name evidence="10" type="primary">ubiF</name>
    <name evidence="10" type="ORF">HMF8227_00997</name>
</gene>
<dbReference type="NCBIfam" id="TIGR01988">
    <property type="entry name" value="Ubi-OHases"/>
    <property type="match status" value="1"/>
</dbReference>
<keyword evidence="4" id="KW-0285">Flavoprotein</keyword>
<evidence type="ECO:0000256" key="8">
    <source>
        <dbReference type="ARBA" id="ARBA00065734"/>
    </source>
</evidence>
<protein>
    <submittedName>
        <fullName evidence="10">2-octaprenyl-3-methyl-6-methoxy-1,4-benzoquinol hydroxylase</fullName>
        <ecNumber evidence="10">1.14.13.-</ecNumber>
    </submittedName>
</protein>
<organism evidence="10 11">
    <name type="scientific">Saliniradius amylolyticus</name>
    <dbReference type="NCBI Taxonomy" id="2183582"/>
    <lineage>
        <taxon>Bacteria</taxon>
        <taxon>Pseudomonadati</taxon>
        <taxon>Pseudomonadota</taxon>
        <taxon>Gammaproteobacteria</taxon>
        <taxon>Alteromonadales</taxon>
        <taxon>Alteromonadaceae</taxon>
        <taxon>Saliniradius</taxon>
    </lineage>
</organism>
<dbReference type="PANTHER" id="PTHR43876">
    <property type="entry name" value="UBIQUINONE BIOSYNTHESIS MONOOXYGENASE COQ6, MITOCHONDRIAL"/>
    <property type="match status" value="1"/>
</dbReference>
<evidence type="ECO:0000256" key="7">
    <source>
        <dbReference type="ARBA" id="ARBA00023033"/>
    </source>
</evidence>
<evidence type="ECO:0000256" key="6">
    <source>
        <dbReference type="ARBA" id="ARBA00023002"/>
    </source>
</evidence>
<dbReference type="RefSeq" id="WP_109339130.1">
    <property type="nucleotide sequence ID" value="NZ_CP029347.1"/>
</dbReference>
<reference evidence="10 11" key="1">
    <citation type="submission" date="2018-05" db="EMBL/GenBank/DDBJ databases">
        <title>Salinimonas sp. HMF8227 Genome sequencing and assembly.</title>
        <authorList>
            <person name="Kang H."/>
            <person name="Kang J."/>
            <person name="Cha I."/>
            <person name="Kim H."/>
            <person name="Joh K."/>
        </authorList>
    </citation>
    <scope>NUCLEOTIDE SEQUENCE [LARGE SCALE GENOMIC DNA]</scope>
    <source>
        <strain evidence="10 11">HMF8227</strain>
    </source>
</reference>
<dbReference type="InterPro" id="IPR002938">
    <property type="entry name" value="FAD-bd"/>
</dbReference>
<dbReference type="AlphaFoldDB" id="A0A2S2E2J9"/>